<dbReference type="InterPro" id="IPR013528">
    <property type="entry name" value="HMG_CoA_synth_N"/>
</dbReference>
<dbReference type="EMBL" id="DS995702">
    <property type="protein sequence ID" value="EEQ29642.1"/>
    <property type="molecule type" value="Genomic_DNA"/>
</dbReference>
<sequence length="463" mass="51017">MPIATSPVPSEAASSQLSLERPHHIGIKAIELYFPNTCVDQAELEKADGVSSGKYTAGLGQTRMSFCNDREDVYSICLTVLSSLLRKYAIDPKSIGRLEVGTETLLDKSKSVKSVLMQLFAEENTDIEGVDNINACYGGTNALFNAVNWVGSPSWDGRDAIVVAGDIAIYGSGPARPTGGAGAVAMLIGPNAPVAVLPVRGSYMQHCYDFYKPDFSSEYPIVHGHYSLECYTRALDKCYEAYKRREERFVYSGLPAIPKLISDRFDFMCFHSPNTKLVSKAFARLSYNDFKEQPDHPSFSTIDTTFRSVNYEESLKDRKLEAAFKTQSAEPFTQRVSPSITAPTMCGNMYTASLYSSLASLLSNIEPEKLLGKTVGMFSYGSGLASTLFCLEVVGDTSNLRKALDLTKRLEAREVVDPAIWLREKAHLQKGFVPHGEISSLVPGTYYLAKVDDQYRRTYAIAV</sequence>
<dbReference type="PANTHER" id="PTHR43323">
    <property type="entry name" value="3-HYDROXY-3-METHYLGLUTARYL COENZYME A SYNTHASE"/>
    <property type="match status" value="1"/>
</dbReference>
<dbReference type="InterPro" id="IPR010122">
    <property type="entry name" value="HMG_CoA_synthase_euk"/>
</dbReference>
<evidence type="ECO:0000313" key="9">
    <source>
        <dbReference type="Proteomes" id="UP000002035"/>
    </source>
</evidence>
<feature type="domain" description="Hydroxymethylglutaryl-coenzyme A synthase N-terminal" evidence="6">
    <location>
        <begin position="21"/>
        <end position="193"/>
    </location>
</feature>
<dbReference type="AlphaFoldDB" id="C5FFV7"/>
<feature type="active site" description="Proton donor/acceptor" evidence="3">
    <location>
        <position position="103"/>
    </location>
</feature>
<feature type="binding site" evidence="4">
    <location>
        <position position="280"/>
    </location>
    <ligand>
        <name>CoA</name>
        <dbReference type="ChEBI" id="CHEBI:57287"/>
    </ligand>
</feature>
<feature type="binding site" evidence="4">
    <location>
        <position position="276"/>
    </location>
    <ligand>
        <name>CoA</name>
        <dbReference type="ChEBI" id="CHEBI:57287"/>
    </ligand>
</feature>
<dbReference type="GeneID" id="9223386"/>
<evidence type="ECO:0000259" key="6">
    <source>
        <dbReference type="Pfam" id="PF01154"/>
    </source>
</evidence>
<reference evidence="9" key="1">
    <citation type="journal article" date="2012" name="MBio">
        <title>Comparative genome analysis of Trichophyton rubrum and related dermatophytes reveals candidate genes involved in infection.</title>
        <authorList>
            <person name="Martinez D.A."/>
            <person name="Oliver B.G."/>
            <person name="Graeser Y."/>
            <person name="Goldberg J.M."/>
            <person name="Li W."/>
            <person name="Martinez-Rossi N.M."/>
            <person name="Monod M."/>
            <person name="Shelest E."/>
            <person name="Barton R.C."/>
            <person name="Birch E."/>
            <person name="Brakhage A.A."/>
            <person name="Chen Z."/>
            <person name="Gurr S.J."/>
            <person name="Heiman D."/>
            <person name="Heitman J."/>
            <person name="Kosti I."/>
            <person name="Rossi A."/>
            <person name="Saif S."/>
            <person name="Samalova M."/>
            <person name="Saunders C.W."/>
            <person name="Shea T."/>
            <person name="Summerbell R.C."/>
            <person name="Xu J."/>
            <person name="Young S."/>
            <person name="Zeng Q."/>
            <person name="Birren B.W."/>
            <person name="Cuomo C.A."/>
            <person name="White T.C."/>
        </authorList>
    </citation>
    <scope>NUCLEOTIDE SEQUENCE [LARGE SCALE GENOMIC DNA]</scope>
    <source>
        <strain evidence="9">ATCC MYA-4605 / CBS 113480</strain>
    </source>
</reference>
<dbReference type="eggNOG" id="KOG1393">
    <property type="taxonomic scope" value="Eukaryota"/>
</dbReference>
<dbReference type="GO" id="GO:0004421">
    <property type="term" value="F:hydroxymethylglutaryl-CoA synthase activity"/>
    <property type="evidence" value="ECO:0007669"/>
    <property type="project" value="UniProtKB-EC"/>
</dbReference>
<dbReference type="STRING" id="554155.C5FFV7"/>
<evidence type="ECO:0000256" key="4">
    <source>
        <dbReference type="PIRSR" id="PIRSR610122-2"/>
    </source>
</evidence>
<dbReference type="InterPro" id="IPR016039">
    <property type="entry name" value="Thiolase-like"/>
</dbReference>
<dbReference type="InterPro" id="IPR000590">
    <property type="entry name" value="HMG_CoA_synt_AS"/>
</dbReference>
<dbReference type="Pfam" id="PF01154">
    <property type="entry name" value="HMG_CoA_synt_N"/>
    <property type="match status" value="1"/>
</dbReference>
<dbReference type="VEuPathDB" id="FungiDB:MCYG_02461"/>
<keyword evidence="9" id="KW-1185">Reference proteome</keyword>
<dbReference type="Gene3D" id="3.40.47.10">
    <property type="match status" value="1"/>
</dbReference>
<evidence type="ECO:0000259" key="7">
    <source>
        <dbReference type="Pfam" id="PF08540"/>
    </source>
</evidence>
<dbReference type="PANTHER" id="PTHR43323:SF2">
    <property type="entry name" value="HYDROXYMETHYLGLUTARYL-COA SYNTHASE"/>
    <property type="match status" value="1"/>
</dbReference>
<dbReference type="CDD" id="cd00827">
    <property type="entry name" value="init_cond_enzymes"/>
    <property type="match status" value="1"/>
</dbReference>
<dbReference type="OrthoDB" id="1269963at2759"/>
<feature type="active site" description="Proton donor/acceptor" evidence="3">
    <location>
        <position position="271"/>
    </location>
</feature>
<dbReference type="FunFam" id="3.40.47.10:FF:000008">
    <property type="entry name" value="3-hydroxy-3-methylglutaryl coenzyme A synthase"/>
    <property type="match status" value="1"/>
</dbReference>
<dbReference type="GO" id="GO:0010142">
    <property type="term" value="P:farnesyl diphosphate biosynthetic process, mevalonate pathway"/>
    <property type="evidence" value="ECO:0007669"/>
    <property type="project" value="InterPro"/>
</dbReference>
<dbReference type="PROSITE" id="PS01226">
    <property type="entry name" value="HMG_COA_SYNTHASE"/>
    <property type="match status" value="1"/>
</dbReference>
<feature type="domain" description="Hydroxymethylglutaryl-coenzyme A synthase C-terminal" evidence="7">
    <location>
        <begin position="199"/>
        <end position="461"/>
    </location>
</feature>
<gene>
    <name evidence="8" type="ORF">MCYG_02461</name>
</gene>
<comment type="function">
    <text evidence="5">Catalyzes the condensation of acetyl-CoA with acetoacetyl-CoA to form HMG-CoA.</text>
</comment>
<accession>C5FFV7</accession>
<proteinExistence type="inferred from homology"/>
<keyword evidence="2 5" id="KW-0808">Transferase</keyword>
<dbReference type="OMA" id="ARNGNMY"/>
<evidence type="ECO:0000256" key="5">
    <source>
        <dbReference type="RuleBase" id="RU364071"/>
    </source>
</evidence>
<dbReference type="InterPro" id="IPR013746">
    <property type="entry name" value="HMG_CoA_synt_C_dom"/>
</dbReference>
<dbReference type="HOGENOM" id="CLU_008065_0_1_1"/>
<protein>
    <recommendedName>
        <fullName evidence="5">Hydroxymethylglutaryl-CoA synthase</fullName>
        <shortName evidence="5">HMG-CoA synthase</shortName>
        <ecNumber evidence="5">2.3.3.10</ecNumber>
    </recommendedName>
    <alternativeName>
        <fullName evidence="5">3-hydroxy-3-methylglutaryl coenzyme A synthase</fullName>
    </alternativeName>
</protein>
<dbReference type="GO" id="GO:0006084">
    <property type="term" value="P:acetyl-CoA metabolic process"/>
    <property type="evidence" value="ECO:0007669"/>
    <property type="project" value="InterPro"/>
</dbReference>
<comment type="catalytic activity">
    <reaction evidence="5">
        <text>acetoacetyl-CoA + acetyl-CoA + H2O = (3S)-3-hydroxy-3-methylglutaryl-CoA + CoA + H(+)</text>
        <dbReference type="Rhea" id="RHEA:10188"/>
        <dbReference type="ChEBI" id="CHEBI:15377"/>
        <dbReference type="ChEBI" id="CHEBI:15378"/>
        <dbReference type="ChEBI" id="CHEBI:43074"/>
        <dbReference type="ChEBI" id="CHEBI:57286"/>
        <dbReference type="ChEBI" id="CHEBI:57287"/>
        <dbReference type="ChEBI" id="CHEBI:57288"/>
        <dbReference type="EC" id="2.3.3.10"/>
    </reaction>
</comment>
<dbReference type="SUPFAM" id="SSF53901">
    <property type="entry name" value="Thiolase-like"/>
    <property type="match status" value="2"/>
</dbReference>
<dbReference type="EC" id="2.3.3.10" evidence="5"/>
<name>C5FFV7_ARTOC</name>
<evidence type="ECO:0000256" key="2">
    <source>
        <dbReference type="ARBA" id="ARBA00022679"/>
    </source>
</evidence>
<evidence type="ECO:0000256" key="1">
    <source>
        <dbReference type="ARBA" id="ARBA00007061"/>
    </source>
</evidence>
<comment type="similarity">
    <text evidence="1 5">Belongs to the thiolase-like superfamily. HMG-CoA synthase family.</text>
</comment>
<dbReference type="RefSeq" id="XP_002849527.1">
    <property type="nucleotide sequence ID" value="XM_002849481.1"/>
</dbReference>
<evidence type="ECO:0000256" key="3">
    <source>
        <dbReference type="PIRSR" id="PIRSR610122-1"/>
    </source>
</evidence>
<evidence type="ECO:0000313" key="8">
    <source>
        <dbReference type="EMBL" id="EEQ29642.1"/>
    </source>
</evidence>
<dbReference type="Pfam" id="PF08540">
    <property type="entry name" value="HMG_CoA_synt_C"/>
    <property type="match status" value="1"/>
</dbReference>
<dbReference type="Proteomes" id="UP000002035">
    <property type="component" value="Unassembled WGS sequence"/>
</dbReference>
<feature type="active site" description="Acyl-thioester intermediate" evidence="3">
    <location>
        <position position="136"/>
    </location>
</feature>
<feature type="binding site" evidence="4">
    <location>
        <position position="227"/>
    </location>
    <ligand>
        <name>CoA</name>
        <dbReference type="ChEBI" id="CHEBI:57287"/>
    </ligand>
</feature>
<organism evidence="8 9">
    <name type="scientific">Arthroderma otae (strain ATCC MYA-4605 / CBS 113480)</name>
    <name type="common">Microsporum canis</name>
    <dbReference type="NCBI Taxonomy" id="554155"/>
    <lineage>
        <taxon>Eukaryota</taxon>
        <taxon>Fungi</taxon>
        <taxon>Dikarya</taxon>
        <taxon>Ascomycota</taxon>
        <taxon>Pezizomycotina</taxon>
        <taxon>Eurotiomycetes</taxon>
        <taxon>Eurotiomycetidae</taxon>
        <taxon>Onygenales</taxon>
        <taxon>Arthrodermataceae</taxon>
        <taxon>Microsporum</taxon>
    </lineage>
</organism>
<dbReference type="NCBIfam" id="TIGR01833">
    <property type="entry name" value="HMG-CoA-S_euk"/>
    <property type="match status" value="1"/>
</dbReference>
<dbReference type="GO" id="GO:0006696">
    <property type="term" value="P:ergosterol biosynthetic process"/>
    <property type="evidence" value="ECO:0007669"/>
    <property type="project" value="TreeGrafter"/>
</dbReference>